<evidence type="ECO:0000256" key="11">
    <source>
        <dbReference type="SAM" id="Phobius"/>
    </source>
</evidence>
<evidence type="ECO:0000256" key="7">
    <source>
        <dbReference type="ARBA" id="ARBA00022737"/>
    </source>
</evidence>
<organism evidence="13 14">
    <name type="scientific">Sorghum bicolor</name>
    <name type="common">Sorghum</name>
    <name type="synonym">Sorghum vulgare</name>
    <dbReference type="NCBI Taxonomy" id="4558"/>
    <lineage>
        <taxon>Eukaryota</taxon>
        <taxon>Viridiplantae</taxon>
        <taxon>Streptophyta</taxon>
        <taxon>Embryophyta</taxon>
        <taxon>Tracheophyta</taxon>
        <taxon>Spermatophyta</taxon>
        <taxon>Magnoliopsida</taxon>
        <taxon>Liliopsida</taxon>
        <taxon>Poales</taxon>
        <taxon>Poaceae</taxon>
        <taxon>PACMAD clade</taxon>
        <taxon>Panicoideae</taxon>
        <taxon>Andropogonodae</taxon>
        <taxon>Andropogoneae</taxon>
        <taxon>Sorghinae</taxon>
        <taxon>Sorghum</taxon>
    </lineage>
</organism>
<dbReference type="AlphaFoldDB" id="A0A921U163"/>
<feature type="domain" description="Leucine-rich repeat-containing N-terminal plant-type" evidence="12">
    <location>
        <begin position="68"/>
        <end position="114"/>
    </location>
</feature>
<comment type="caution">
    <text evidence="13">The sequence shown here is derived from an EMBL/GenBank/DDBJ whole genome shotgun (WGS) entry which is preliminary data.</text>
</comment>
<reference evidence="13" key="1">
    <citation type="journal article" date="2019" name="BMC Genomics">
        <title>A new reference genome for Sorghum bicolor reveals high levels of sequence similarity between sweet and grain genotypes: implications for the genetics of sugar metabolism.</title>
        <authorList>
            <person name="Cooper E.A."/>
            <person name="Brenton Z.W."/>
            <person name="Flinn B.S."/>
            <person name="Jenkins J."/>
            <person name="Shu S."/>
            <person name="Flowers D."/>
            <person name="Luo F."/>
            <person name="Wang Y."/>
            <person name="Xia P."/>
            <person name="Barry K."/>
            <person name="Daum C."/>
            <person name="Lipzen A."/>
            <person name="Yoshinaga Y."/>
            <person name="Schmutz J."/>
            <person name="Saski C."/>
            <person name="Vermerris W."/>
            <person name="Kresovich S."/>
        </authorList>
    </citation>
    <scope>NUCLEOTIDE SEQUENCE</scope>
</reference>
<dbReference type="InterPro" id="IPR003591">
    <property type="entry name" value="Leu-rich_rpt_typical-subtyp"/>
</dbReference>
<dbReference type="InterPro" id="IPR001611">
    <property type="entry name" value="Leu-rich_rpt"/>
</dbReference>
<dbReference type="Proteomes" id="UP000807115">
    <property type="component" value="Chromosome 10"/>
</dbReference>
<evidence type="ECO:0000256" key="10">
    <source>
        <dbReference type="ARBA" id="ARBA00023180"/>
    </source>
</evidence>
<dbReference type="SMART" id="SM00369">
    <property type="entry name" value="LRR_TYP"/>
    <property type="match status" value="8"/>
</dbReference>
<keyword evidence="5 11" id="KW-0812">Transmembrane</keyword>
<dbReference type="FunFam" id="3.80.10.10:FF:000649">
    <property type="entry name" value="Leucine Rich Repeat family protein"/>
    <property type="match status" value="1"/>
</dbReference>
<feature type="transmembrane region" description="Helical" evidence="11">
    <location>
        <begin position="947"/>
        <end position="969"/>
    </location>
</feature>
<keyword evidence="7" id="KW-0677">Repeat</keyword>
<evidence type="ECO:0000256" key="6">
    <source>
        <dbReference type="ARBA" id="ARBA00022729"/>
    </source>
</evidence>
<dbReference type="PANTHER" id="PTHR48063:SF40">
    <property type="entry name" value="LEUCINE-RICH REPEAT-CONTAINING N-TERMINAL PLANT-TYPE DOMAIN-CONTAINING PROTEIN"/>
    <property type="match status" value="1"/>
</dbReference>
<gene>
    <name evidence="13" type="ORF">BDA96_10G164300</name>
</gene>
<evidence type="ECO:0000256" key="5">
    <source>
        <dbReference type="ARBA" id="ARBA00022692"/>
    </source>
</evidence>
<sequence>MISRENWPRRFHIPTTGATMRGSVAAFLLLVAAATSSSYFFVIAQALQQQQPQPAAAHHASIGVSCNPHEMEALLQFKQGITSDPAGVLFSWRQGGFHGQEDDDCCHWAGVRCSNRTGHVVELRLGNSNLYDGYALVGQISPSLLSLEHLEYLDLSMNSLEGATGQIPKFLGSLKNLEYLNLSGIPFSGRVPPHLGNLSKLQYLDISSGADTFSVDMSWLTRLQFLDYLNLKTVNLSTVADWPHVVNMIPSLMFLDLSDCMLASANQSLRQLNHTDLEWLDLSGNYFHHRISSCWFWNLTSLEYLNLAFTGTYGHLPEALGSMISLQFIDLSSNKISMPMVNLENLCSLRIIHLESCFSYGNIEELIERLPRCSQNKLRELNLQSNQLTGLLPDFMDHLTSLFVLDLSWNNITGLLPAFLGNFTSLRTLDLSGNNFTGGLPYEIGALTNLARLNLQYNGFDGVITEEHFGGLKSLQYLYLSYTSLKIEVSSDWQSPFRLLSADFATCQLGPLFPCWLRWMADIYFLDISSAGIIDGIPHWFSNTFSNCSYLNLAKNQLTGDLPRNMEIMSVERLYLNSNNLTGQIPPLPQSLTLLDISMNSLFGPLPLGFVAPNLTELSLFGNRITGGIPRYICRFKQLMVLDLANNLFEGELPPCFGMINIMTLELSNNSLSGEFPSFLQNSTNLQFLDLAWNKFSGSLPIWIGNLVGLQFLRLRHNKFSGNIPASFTNLGCLQYLDMAENGISGSLPRHMLNLTAMRGKYSTRNPIQQLFCTFYNIPEEYHSVSLSTVTKGQDLNYGSSSRILYIKMMSIDLSLNNLSGEIPEEIVALDALLNLNLSHNYFTSNIPKEIGELKSLESLDFSRNDLSGEIPLSVSNLAFLSYMDLSYNNLTGRIPSGSQLDSLYASNTYMYTGNMGLCGYPLTTTCSNIDTSMQSPLGGTEEGPDFFYLGLGCGFIVGIWMVFCALLFKKRWRIPCFPLFEKSYSY</sequence>
<keyword evidence="10" id="KW-0325">Glycoprotein</keyword>
<evidence type="ECO:0000256" key="1">
    <source>
        <dbReference type="ARBA" id="ARBA00004251"/>
    </source>
</evidence>
<evidence type="ECO:0000256" key="8">
    <source>
        <dbReference type="ARBA" id="ARBA00022989"/>
    </source>
</evidence>
<keyword evidence="8 11" id="KW-1133">Transmembrane helix</keyword>
<evidence type="ECO:0000313" key="14">
    <source>
        <dbReference type="Proteomes" id="UP000807115"/>
    </source>
</evidence>
<protein>
    <recommendedName>
        <fullName evidence="12">Leucine-rich repeat-containing N-terminal plant-type domain-containing protein</fullName>
    </recommendedName>
</protein>
<keyword evidence="6" id="KW-0732">Signal</keyword>
<evidence type="ECO:0000259" key="12">
    <source>
        <dbReference type="Pfam" id="PF08263"/>
    </source>
</evidence>
<keyword evidence="4" id="KW-0433">Leucine-rich repeat</keyword>
<evidence type="ECO:0000313" key="13">
    <source>
        <dbReference type="EMBL" id="KAG0514135.1"/>
    </source>
</evidence>
<dbReference type="InterPro" id="IPR013210">
    <property type="entry name" value="LRR_N_plant-typ"/>
</dbReference>
<dbReference type="Gene3D" id="3.80.10.10">
    <property type="entry name" value="Ribonuclease Inhibitor"/>
    <property type="match status" value="4"/>
</dbReference>
<evidence type="ECO:0000256" key="4">
    <source>
        <dbReference type="ARBA" id="ARBA00022614"/>
    </source>
</evidence>
<name>A0A921U163_SORBI</name>
<dbReference type="SUPFAM" id="SSF52058">
    <property type="entry name" value="L domain-like"/>
    <property type="match status" value="3"/>
</dbReference>
<dbReference type="EMBL" id="CM027689">
    <property type="protein sequence ID" value="KAG0514135.1"/>
    <property type="molecule type" value="Genomic_DNA"/>
</dbReference>
<dbReference type="FunFam" id="3.80.10.10:FF:000233">
    <property type="entry name" value="Leucine-rich repeat receptor-like protein kinase TDR"/>
    <property type="match status" value="1"/>
</dbReference>
<dbReference type="PANTHER" id="PTHR48063">
    <property type="entry name" value="LRR RECEPTOR-LIKE KINASE"/>
    <property type="match status" value="1"/>
</dbReference>
<reference evidence="13" key="2">
    <citation type="submission" date="2020-10" db="EMBL/GenBank/DDBJ databases">
        <authorList>
            <person name="Cooper E.A."/>
            <person name="Brenton Z.W."/>
            <person name="Flinn B.S."/>
            <person name="Jenkins J."/>
            <person name="Shu S."/>
            <person name="Flowers D."/>
            <person name="Luo F."/>
            <person name="Wang Y."/>
            <person name="Xia P."/>
            <person name="Barry K."/>
            <person name="Daum C."/>
            <person name="Lipzen A."/>
            <person name="Yoshinaga Y."/>
            <person name="Schmutz J."/>
            <person name="Saski C."/>
            <person name="Vermerris W."/>
            <person name="Kresovich S."/>
        </authorList>
    </citation>
    <scope>NUCLEOTIDE SEQUENCE</scope>
</reference>
<dbReference type="Pfam" id="PF00560">
    <property type="entry name" value="LRR_1"/>
    <property type="match status" value="11"/>
</dbReference>
<dbReference type="InterPro" id="IPR046956">
    <property type="entry name" value="RLP23-like"/>
</dbReference>
<comment type="similarity">
    <text evidence="2">Belongs to the RLP family.</text>
</comment>
<dbReference type="GO" id="GO:0005886">
    <property type="term" value="C:plasma membrane"/>
    <property type="evidence" value="ECO:0007669"/>
    <property type="project" value="UniProtKB-SubCell"/>
</dbReference>
<keyword evidence="3" id="KW-1003">Cell membrane</keyword>
<dbReference type="InterPro" id="IPR032675">
    <property type="entry name" value="LRR_dom_sf"/>
</dbReference>
<dbReference type="Pfam" id="PF08263">
    <property type="entry name" value="LRRNT_2"/>
    <property type="match status" value="1"/>
</dbReference>
<accession>A0A921U163</accession>
<evidence type="ECO:0000256" key="2">
    <source>
        <dbReference type="ARBA" id="ARBA00009592"/>
    </source>
</evidence>
<evidence type="ECO:0000256" key="9">
    <source>
        <dbReference type="ARBA" id="ARBA00023136"/>
    </source>
</evidence>
<dbReference type="Pfam" id="PF13855">
    <property type="entry name" value="LRR_8"/>
    <property type="match status" value="1"/>
</dbReference>
<keyword evidence="9 11" id="KW-0472">Membrane</keyword>
<proteinExistence type="inferred from homology"/>
<comment type="subcellular location">
    <subcellularLocation>
        <location evidence="1">Cell membrane</location>
        <topology evidence="1">Single-pass type I membrane protein</topology>
    </subcellularLocation>
</comment>
<dbReference type="FunFam" id="3.80.10.10:FF:000095">
    <property type="entry name" value="LRR receptor-like serine/threonine-protein kinase GSO1"/>
    <property type="match status" value="1"/>
</dbReference>
<evidence type="ECO:0000256" key="3">
    <source>
        <dbReference type="ARBA" id="ARBA00022475"/>
    </source>
</evidence>
<dbReference type="GO" id="GO:0009791">
    <property type="term" value="P:post-embryonic development"/>
    <property type="evidence" value="ECO:0007669"/>
    <property type="project" value="UniProtKB-ARBA"/>
</dbReference>